<keyword evidence="2" id="KW-0012">Acyltransferase</keyword>
<dbReference type="AlphaFoldDB" id="A0A975PGX8"/>
<evidence type="ECO:0000313" key="4">
    <source>
        <dbReference type="EMBL" id="QUE53035.1"/>
    </source>
</evidence>
<gene>
    <name evidence="4" type="ORF">KBB96_09105</name>
</gene>
<dbReference type="InterPro" id="IPR050832">
    <property type="entry name" value="Bact_Acetyltransf"/>
</dbReference>
<dbReference type="InterPro" id="IPR016181">
    <property type="entry name" value="Acyl_CoA_acyltransferase"/>
</dbReference>
<evidence type="ECO:0000313" key="5">
    <source>
        <dbReference type="Proteomes" id="UP000676169"/>
    </source>
</evidence>
<evidence type="ECO:0000256" key="1">
    <source>
        <dbReference type="ARBA" id="ARBA00022679"/>
    </source>
</evidence>
<dbReference type="KEGG" id="lamb:KBB96_09105"/>
<dbReference type="RefSeq" id="WP_211634379.1">
    <property type="nucleotide sequence ID" value="NZ_CP073100.1"/>
</dbReference>
<name>A0A975PGX8_9BACT</name>
<dbReference type="PROSITE" id="PS51186">
    <property type="entry name" value="GNAT"/>
    <property type="match status" value="1"/>
</dbReference>
<dbReference type="Proteomes" id="UP000676169">
    <property type="component" value="Chromosome"/>
</dbReference>
<proteinExistence type="predicted"/>
<dbReference type="InterPro" id="IPR000182">
    <property type="entry name" value="GNAT_dom"/>
</dbReference>
<dbReference type="SUPFAM" id="SSF55729">
    <property type="entry name" value="Acyl-CoA N-acyltransferases (Nat)"/>
    <property type="match status" value="1"/>
</dbReference>
<keyword evidence="1" id="KW-0808">Transferase</keyword>
<sequence>MPVAALPRIRTFPSRIATAVDAAAILACQRAALDTLAAGPYAGTRLREWAAGLTVEDHLPAIARGGMEIVEDDLGAITAFSEFDAADGHIPSLFVHPDFILQGLGSHLLRNIARQAGHHGIPRLTVYASLPAAGFYEKCGFTAEPQRMMHFSGGIGLPYIPMHLHVEGGGFLL</sequence>
<dbReference type="CDD" id="cd04301">
    <property type="entry name" value="NAT_SF"/>
    <property type="match status" value="1"/>
</dbReference>
<evidence type="ECO:0000259" key="3">
    <source>
        <dbReference type="PROSITE" id="PS51186"/>
    </source>
</evidence>
<dbReference type="EMBL" id="CP073100">
    <property type="protein sequence ID" value="QUE53035.1"/>
    <property type="molecule type" value="Genomic_DNA"/>
</dbReference>
<dbReference type="GO" id="GO:0016747">
    <property type="term" value="F:acyltransferase activity, transferring groups other than amino-acyl groups"/>
    <property type="evidence" value="ECO:0007669"/>
    <property type="project" value="InterPro"/>
</dbReference>
<dbReference type="Pfam" id="PF13508">
    <property type="entry name" value="Acetyltransf_7"/>
    <property type="match status" value="1"/>
</dbReference>
<keyword evidence="5" id="KW-1185">Reference proteome</keyword>
<dbReference type="PANTHER" id="PTHR43877">
    <property type="entry name" value="AMINOALKYLPHOSPHONATE N-ACETYLTRANSFERASE-RELATED-RELATED"/>
    <property type="match status" value="1"/>
</dbReference>
<dbReference type="Gene3D" id="3.40.630.30">
    <property type="match status" value="1"/>
</dbReference>
<feature type="domain" description="N-acetyltransferase" evidence="3">
    <location>
        <begin position="7"/>
        <end position="167"/>
    </location>
</feature>
<organism evidence="4 5">
    <name type="scientific">Luteolibacter ambystomatis</name>
    <dbReference type="NCBI Taxonomy" id="2824561"/>
    <lineage>
        <taxon>Bacteria</taxon>
        <taxon>Pseudomonadati</taxon>
        <taxon>Verrucomicrobiota</taxon>
        <taxon>Verrucomicrobiia</taxon>
        <taxon>Verrucomicrobiales</taxon>
        <taxon>Verrucomicrobiaceae</taxon>
        <taxon>Luteolibacter</taxon>
    </lineage>
</organism>
<reference evidence="4" key="1">
    <citation type="submission" date="2021-04" db="EMBL/GenBank/DDBJ databases">
        <title>Luteolibacter sp. 32A isolated from the skin of an Anderson's salamander (Ambystoma andersonii).</title>
        <authorList>
            <person name="Spergser J."/>
            <person name="Busse H.-J."/>
        </authorList>
    </citation>
    <scope>NUCLEOTIDE SEQUENCE</scope>
    <source>
        <strain evidence="4">32A</strain>
    </source>
</reference>
<accession>A0A975PGX8</accession>
<dbReference type="PANTHER" id="PTHR43877:SF2">
    <property type="entry name" value="AMINOALKYLPHOSPHONATE N-ACETYLTRANSFERASE-RELATED"/>
    <property type="match status" value="1"/>
</dbReference>
<evidence type="ECO:0000256" key="2">
    <source>
        <dbReference type="ARBA" id="ARBA00023315"/>
    </source>
</evidence>
<protein>
    <submittedName>
        <fullName evidence="4">GNAT family N-acetyltransferase</fullName>
    </submittedName>
</protein>